<dbReference type="AlphaFoldDB" id="A0A5N5Q4C3"/>
<feature type="domain" description="Ig-like" evidence="3">
    <location>
        <begin position="217"/>
        <end position="320"/>
    </location>
</feature>
<sequence length="496" mass="55413">MAQAFMKVQLLLLLATAMAISCSNCMRVPEVFVASGSVAVLPCVMSSSTKHSPAVTWKRILESEERTVWRRDKSGLEFRPVGQAPHAHCPHPNFGNSDYSLHIEGTREEDAGMYRCEVEGQIFINVMLHVIKVSYSPAEVFEGDQLTLSCSVTPQPVVMTRKWELNGSPITSYSSIQTYTINKVSQKDAGTWSCLIGNKQTNGKASTSLQVKGILVPRDNLEVVYAELHSSVTLPCIFSSEFLMNSSSWKKVSKTSNLPAMLPSFFNISSKPGVSRCSSVQVDRSAYIESVQDGDEGTYRCSGQVKGENGKRVKVERSIQLVTAQVLSSYRNGKMTLTCRISDTSQVTSYEWIHVEYGVNDTQTFTSVQKTTSKVLSVPKEKHLGEWVCRFFNQQQLLGNVTYHLQMMSGLEGQQKSTSGNKAAMTIGLCFLFLLLVLIMLQLYKNHRRRKMILQYPAMETIVHLAANEREFKERFKVREKTQNGACGEDQKSVSV</sequence>
<dbReference type="InterPro" id="IPR013106">
    <property type="entry name" value="Ig_V-set"/>
</dbReference>
<organism evidence="4 5">
    <name type="scientific">Pangasianodon hypophthalmus</name>
    <name type="common">Striped catfish</name>
    <name type="synonym">Helicophagus hypophthalmus</name>
    <dbReference type="NCBI Taxonomy" id="310915"/>
    <lineage>
        <taxon>Eukaryota</taxon>
        <taxon>Metazoa</taxon>
        <taxon>Chordata</taxon>
        <taxon>Craniata</taxon>
        <taxon>Vertebrata</taxon>
        <taxon>Euteleostomi</taxon>
        <taxon>Actinopterygii</taxon>
        <taxon>Neopterygii</taxon>
        <taxon>Teleostei</taxon>
        <taxon>Ostariophysi</taxon>
        <taxon>Siluriformes</taxon>
        <taxon>Pangasiidae</taxon>
        <taxon>Pangasianodon</taxon>
    </lineage>
</organism>
<keyword evidence="2" id="KW-0732">Signal</keyword>
<dbReference type="Pfam" id="PF07686">
    <property type="entry name" value="V-set"/>
    <property type="match status" value="1"/>
</dbReference>
<feature type="domain" description="Ig-like" evidence="3">
    <location>
        <begin position="335"/>
        <end position="402"/>
    </location>
</feature>
<dbReference type="SUPFAM" id="SSF48726">
    <property type="entry name" value="Immunoglobulin"/>
    <property type="match status" value="3"/>
</dbReference>
<dbReference type="SMART" id="SM00409">
    <property type="entry name" value="IG"/>
    <property type="match status" value="3"/>
</dbReference>
<dbReference type="GO" id="GO:0045121">
    <property type="term" value="C:membrane raft"/>
    <property type="evidence" value="ECO:0007669"/>
    <property type="project" value="TreeGrafter"/>
</dbReference>
<dbReference type="Proteomes" id="UP000327468">
    <property type="component" value="Chromosome 1"/>
</dbReference>
<evidence type="ECO:0000313" key="5">
    <source>
        <dbReference type="Proteomes" id="UP000327468"/>
    </source>
</evidence>
<keyword evidence="5" id="KW-1185">Reference proteome</keyword>
<dbReference type="Pfam" id="PF13927">
    <property type="entry name" value="Ig_3"/>
    <property type="match status" value="1"/>
</dbReference>
<dbReference type="InterPro" id="IPR036179">
    <property type="entry name" value="Ig-like_dom_sf"/>
</dbReference>
<evidence type="ECO:0000256" key="1">
    <source>
        <dbReference type="SAM" id="Phobius"/>
    </source>
</evidence>
<evidence type="ECO:0000256" key="2">
    <source>
        <dbReference type="SAM" id="SignalP"/>
    </source>
</evidence>
<protein>
    <recommendedName>
        <fullName evidence="3">Ig-like domain-containing protein</fullName>
    </recommendedName>
</protein>
<feature type="transmembrane region" description="Helical" evidence="1">
    <location>
        <begin position="423"/>
        <end position="444"/>
    </location>
</feature>
<evidence type="ECO:0000259" key="3">
    <source>
        <dbReference type="PROSITE" id="PS50835"/>
    </source>
</evidence>
<dbReference type="Gene3D" id="2.60.40.10">
    <property type="entry name" value="Immunoglobulins"/>
    <property type="match status" value="3"/>
</dbReference>
<dbReference type="EMBL" id="VFJC01000002">
    <property type="protein sequence ID" value="KAB5586852.1"/>
    <property type="molecule type" value="Genomic_DNA"/>
</dbReference>
<dbReference type="GO" id="GO:0070374">
    <property type="term" value="P:positive regulation of ERK1 and ERK2 cascade"/>
    <property type="evidence" value="ECO:0007669"/>
    <property type="project" value="TreeGrafter"/>
</dbReference>
<dbReference type="GO" id="GO:0035723">
    <property type="term" value="P:interleukin-15-mediated signaling pathway"/>
    <property type="evidence" value="ECO:0007669"/>
    <property type="project" value="TreeGrafter"/>
</dbReference>
<feature type="domain" description="Ig-like" evidence="3">
    <location>
        <begin position="15"/>
        <end position="119"/>
    </location>
</feature>
<dbReference type="SMART" id="SM00408">
    <property type="entry name" value="IGc2"/>
    <property type="match status" value="3"/>
</dbReference>
<evidence type="ECO:0000313" key="4">
    <source>
        <dbReference type="EMBL" id="KAB5586852.1"/>
    </source>
</evidence>
<dbReference type="PROSITE" id="PS50835">
    <property type="entry name" value="IG_LIKE"/>
    <property type="match status" value="4"/>
</dbReference>
<feature type="signal peptide" evidence="2">
    <location>
        <begin position="1"/>
        <end position="25"/>
    </location>
</feature>
<dbReference type="InterPro" id="IPR013783">
    <property type="entry name" value="Ig-like_fold"/>
</dbReference>
<keyword evidence="1" id="KW-0472">Membrane</keyword>
<feature type="chain" id="PRO_5024327205" description="Ig-like domain-containing protein" evidence="2">
    <location>
        <begin position="26"/>
        <end position="496"/>
    </location>
</feature>
<dbReference type="PROSITE" id="PS51257">
    <property type="entry name" value="PROKAR_LIPOPROTEIN"/>
    <property type="match status" value="1"/>
</dbReference>
<feature type="domain" description="Ig-like" evidence="3">
    <location>
        <begin position="128"/>
        <end position="210"/>
    </location>
</feature>
<gene>
    <name evidence="4" type="ORF">PHYPO_G00006240</name>
</gene>
<dbReference type="GO" id="GO:0042289">
    <property type="term" value="F:MHC class II protein binding"/>
    <property type="evidence" value="ECO:0007669"/>
    <property type="project" value="TreeGrafter"/>
</dbReference>
<name>A0A5N5Q4C3_PANHP</name>
<dbReference type="GO" id="GO:0042110">
    <property type="term" value="P:T cell activation"/>
    <property type="evidence" value="ECO:0007669"/>
    <property type="project" value="TreeGrafter"/>
</dbReference>
<dbReference type="OrthoDB" id="9937043at2759"/>
<accession>A0A5N5Q4C3</accession>
<keyword evidence="1" id="KW-0812">Transmembrane</keyword>
<dbReference type="InterPro" id="IPR003599">
    <property type="entry name" value="Ig_sub"/>
</dbReference>
<dbReference type="GO" id="GO:1990782">
    <property type="term" value="F:protein tyrosine kinase binding"/>
    <property type="evidence" value="ECO:0007669"/>
    <property type="project" value="TreeGrafter"/>
</dbReference>
<dbReference type="InterPro" id="IPR003598">
    <property type="entry name" value="Ig_sub2"/>
</dbReference>
<comment type="caution">
    <text evidence="4">The sequence shown here is derived from an EMBL/GenBank/DDBJ whole genome shotgun (WGS) entry which is preliminary data.</text>
</comment>
<proteinExistence type="predicted"/>
<dbReference type="PANTHER" id="PTHR11422">
    <property type="entry name" value="T-CELL SURFACE GLYCOPROTEIN CD4"/>
    <property type="match status" value="1"/>
</dbReference>
<dbReference type="InterPro" id="IPR007110">
    <property type="entry name" value="Ig-like_dom"/>
</dbReference>
<keyword evidence="1" id="KW-1133">Transmembrane helix</keyword>
<dbReference type="PANTHER" id="PTHR11422:SF12">
    <property type="entry name" value="MICROFIBRIL-ASSOCIATED GLYCOPROTEIN 3"/>
    <property type="match status" value="1"/>
</dbReference>
<reference evidence="4 5" key="1">
    <citation type="submission" date="2019-06" db="EMBL/GenBank/DDBJ databases">
        <title>A chromosome-scale genome assembly of the striped catfish, Pangasianodon hypophthalmus.</title>
        <authorList>
            <person name="Wen M."/>
            <person name="Zahm M."/>
            <person name="Roques C."/>
            <person name="Cabau C."/>
            <person name="Klopp C."/>
            <person name="Donnadieu C."/>
            <person name="Jouanno E."/>
            <person name="Avarre J.-C."/>
            <person name="Campet M."/>
            <person name="Ha T.T.T."/>
            <person name="Dugue R."/>
            <person name="Lampietro C."/>
            <person name="Louis A."/>
            <person name="Herpin A."/>
            <person name="Echchiki A."/>
            <person name="Berthelot C."/>
            <person name="Parey E."/>
            <person name="Roest-Crollius H."/>
            <person name="Braasch I."/>
            <person name="Postlethwait J."/>
            <person name="Bobe J."/>
            <person name="Montfort J."/>
            <person name="Bouchez O."/>
            <person name="Begum T."/>
            <person name="Schartl M."/>
            <person name="Guiguen Y."/>
        </authorList>
    </citation>
    <scope>NUCLEOTIDE SEQUENCE [LARGE SCALE GENOMIC DNA]</scope>
    <source>
        <strain evidence="4 5">Indonesia</strain>
        <tissue evidence="4">Blood</tissue>
    </source>
</reference>
<dbReference type="GO" id="GO:0009897">
    <property type="term" value="C:external side of plasma membrane"/>
    <property type="evidence" value="ECO:0007669"/>
    <property type="project" value="TreeGrafter"/>
</dbReference>